<protein>
    <submittedName>
        <fullName evidence="1">Uncharacterized protein</fullName>
    </submittedName>
</protein>
<sequence length="222" mass="24751">MGGYEPATACPSAAHRCPMQAMMAMGGYGPNPDFARLAHEPYRFETDMYTRLRTRCTTGWQTSSAAAPSTIREESQTGHQTQLFRGAQAGSICCRRLKRTGVKRQRVKDARAREKHVQRFVRIPLMTSGGRRTSLATYSHKPGSETNKEIREFRVLLPTYSYNFLYIEPSLSRLALSKILAGTADHVAQTGRGHEKPNLGQIPESETGHFRTASHFGACLTM</sequence>
<organism evidence="1 2">
    <name type="scientific">Mycena pura</name>
    <dbReference type="NCBI Taxonomy" id="153505"/>
    <lineage>
        <taxon>Eukaryota</taxon>
        <taxon>Fungi</taxon>
        <taxon>Dikarya</taxon>
        <taxon>Basidiomycota</taxon>
        <taxon>Agaricomycotina</taxon>
        <taxon>Agaricomycetes</taxon>
        <taxon>Agaricomycetidae</taxon>
        <taxon>Agaricales</taxon>
        <taxon>Marasmiineae</taxon>
        <taxon>Mycenaceae</taxon>
        <taxon>Mycena</taxon>
    </lineage>
</organism>
<keyword evidence="2" id="KW-1185">Reference proteome</keyword>
<accession>A0AAD6UVZ0</accession>
<reference evidence="1" key="1">
    <citation type="submission" date="2023-03" db="EMBL/GenBank/DDBJ databases">
        <title>Massive genome expansion in bonnet fungi (Mycena s.s.) driven by repeated elements and novel gene families across ecological guilds.</title>
        <authorList>
            <consortium name="Lawrence Berkeley National Laboratory"/>
            <person name="Harder C.B."/>
            <person name="Miyauchi S."/>
            <person name="Viragh M."/>
            <person name="Kuo A."/>
            <person name="Thoen E."/>
            <person name="Andreopoulos B."/>
            <person name="Lu D."/>
            <person name="Skrede I."/>
            <person name="Drula E."/>
            <person name="Henrissat B."/>
            <person name="Morin E."/>
            <person name="Kohler A."/>
            <person name="Barry K."/>
            <person name="LaButti K."/>
            <person name="Morin E."/>
            <person name="Salamov A."/>
            <person name="Lipzen A."/>
            <person name="Mereny Z."/>
            <person name="Hegedus B."/>
            <person name="Baldrian P."/>
            <person name="Stursova M."/>
            <person name="Weitz H."/>
            <person name="Taylor A."/>
            <person name="Grigoriev I.V."/>
            <person name="Nagy L.G."/>
            <person name="Martin F."/>
            <person name="Kauserud H."/>
        </authorList>
    </citation>
    <scope>NUCLEOTIDE SEQUENCE</scope>
    <source>
        <strain evidence="1">9144</strain>
    </source>
</reference>
<name>A0AAD6UVZ0_9AGAR</name>
<evidence type="ECO:0000313" key="2">
    <source>
        <dbReference type="Proteomes" id="UP001219525"/>
    </source>
</evidence>
<gene>
    <name evidence="1" type="ORF">GGX14DRAFT_404406</name>
</gene>
<dbReference type="Proteomes" id="UP001219525">
    <property type="component" value="Unassembled WGS sequence"/>
</dbReference>
<evidence type="ECO:0000313" key="1">
    <source>
        <dbReference type="EMBL" id="KAJ7194849.1"/>
    </source>
</evidence>
<proteinExistence type="predicted"/>
<dbReference type="AlphaFoldDB" id="A0AAD6UVZ0"/>
<dbReference type="EMBL" id="JARJCW010000095">
    <property type="protein sequence ID" value="KAJ7194849.1"/>
    <property type="molecule type" value="Genomic_DNA"/>
</dbReference>
<comment type="caution">
    <text evidence="1">The sequence shown here is derived from an EMBL/GenBank/DDBJ whole genome shotgun (WGS) entry which is preliminary data.</text>
</comment>